<dbReference type="RefSeq" id="WP_184457164.1">
    <property type="nucleotide sequence ID" value="NZ_JACIFV010000009.1"/>
</dbReference>
<keyword evidence="2" id="KW-1185">Reference proteome</keyword>
<dbReference type="Gene3D" id="2.30.110.10">
    <property type="entry name" value="Electron Transport, Fmn-binding Protein, Chain A"/>
    <property type="match status" value="1"/>
</dbReference>
<accession>A0A7W6MHK4</accession>
<evidence type="ECO:0000313" key="2">
    <source>
        <dbReference type="Proteomes" id="UP000524492"/>
    </source>
</evidence>
<dbReference type="InterPro" id="IPR012349">
    <property type="entry name" value="Split_barrel_FMN-bd"/>
</dbReference>
<gene>
    <name evidence="1" type="ORF">GGD53_003010</name>
</gene>
<evidence type="ECO:0008006" key="3">
    <source>
        <dbReference type="Google" id="ProtNLM"/>
    </source>
</evidence>
<dbReference type="AlphaFoldDB" id="A0A7W6MHK4"/>
<evidence type="ECO:0000313" key="1">
    <source>
        <dbReference type="EMBL" id="MBB4192850.1"/>
    </source>
</evidence>
<dbReference type="SUPFAM" id="SSF50475">
    <property type="entry name" value="FMN-binding split barrel"/>
    <property type="match status" value="1"/>
</dbReference>
<comment type="caution">
    <text evidence="1">The sequence shown here is derived from an EMBL/GenBank/DDBJ whole genome shotgun (WGS) entry which is preliminary data.</text>
</comment>
<reference evidence="1 2" key="1">
    <citation type="submission" date="2020-08" db="EMBL/GenBank/DDBJ databases">
        <title>Genomic Encyclopedia of Type Strains, Phase IV (KMG-V): Genome sequencing to study the core and pangenomes of soil and plant-associated prokaryotes.</title>
        <authorList>
            <person name="Whitman W."/>
        </authorList>
    </citation>
    <scope>NUCLEOTIDE SEQUENCE [LARGE SCALE GENOMIC DNA]</scope>
    <source>
        <strain evidence="1 2">SEMIA 4074</strain>
    </source>
</reference>
<dbReference type="Proteomes" id="UP000524492">
    <property type="component" value="Unassembled WGS sequence"/>
</dbReference>
<organism evidence="1 2">
    <name type="scientific">Rhizobium aethiopicum</name>
    <dbReference type="NCBI Taxonomy" id="1138170"/>
    <lineage>
        <taxon>Bacteria</taxon>
        <taxon>Pseudomonadati</taxon>
        <taxon>Pseudomonadota</taxon>
        <taxon>Alphaproteobacteria</taxon>
        <taxon>Hyphomicrobiales</taxon>
        <taxon>Rhizobiaceae</taxon>
        <taxon>Rhizobium/Agrobacterium group</taxon>
        <taxon>Rhizobium</taxon>
    </lineage>
</organism>
<proteinExistence type="predicted"/>
<protein>
    <recommendedName>
        <fullName evidence="3">Pyridoxamine 5'-phosphate oxidase</fullName>
    </recommendedName>
</protein>
<sequence length="161" mass="17874">MRLDDRLLDFFNRPLMCIIAVADETGRPSAGRGVGFHLLEDRETIDVIFSAWQWPRLEIGIRQTGRIAATFVTPSDYVSFQLKGSAGMREIQRSDLDRADHFIAAATNELESLGVPRRLIAPWLTAREARVARLVISEIYVQTPGPLAGMLAGTHVGARSQ</sequence>
<dbReference type="EMBL" id="JACIFV010000009">
    <property type="protein sequence ID" value="MBB4192850.1"/>
    <property type="molecule type" value="Genomic_DNA"/>
</dbReference>
<name>A0A7W6MHK4_9HYPH</name>